<dbReference type="InterPro" id="IPR003156">
    <property type="entry name" value="DHHA1_dom"/>
</dbReference>
<evidence type="ECO:0000313" key="7">
    <source>
        <dbReference type="EMBL" id="SQB34389.1"/>
    </source>
</evidence>
<dbReference type="GO" id="GO:0003676">
    <property type="term" value="F:nucleic acid binding"/>
    <property type="evidence" value="ECO:0007669"/>
    <property type="project" value="UniProtKB-UniRule"/>
</dbReference>
<dbReference type="EMBL" id="UAWC01000008">
    <property type="protein sequence ID" value="SQB34389.1"/>
    <property type="molecule type" value="Genomic_DNA"/>
</dbReference>
<comment type="function">
    <text evidence="1">Has phosphodiesterase (PDE) activity against cyclic-di-AMP (c-di-AMP).</text>
</comment>
<feature type="domain" description="DHHA1" evidence="5">
    <location>
        <begin position="565"/>
        <end position="659"/>
    </location>
</feature>
<keyword evidence="2" id="KW-0479">Metal-binding</keyword>
<dbReference type="PANTHER" id="PTHR47618">
    <property type="entry name" value="BIFUNCTIONAL OLIGORIBONUCLEASE AND PAP PHOSPHATASE NRNA"/>
    <property type="match status" value="1"/>
</dbReference>
<evidence type="ECO:0000313" key="8">
    <source>
        <dbReference type="Proteomes" id="UP000198811"/>
    </source>
</evidence>
<comment type="subcellular location">
    <subcellularLocation>
        <location evidence="1">Cell membrane</location>
    </subcellularLocation>
</comment>
<keyword evidence="1" id="KW-1003">Cell membrane</keyword>
<dbReference type="Gene3D" id="3.30.450.20">
    <property type="entry name" value="PAS domain"/>
    <property type="match status" value="1"/>
</dbReference>
<evidence type="ECO:0000256" key="2">
    <source>
        <dbReference type="PIRSR" id="PIRSR026583-50"/>
    </source>
</evidence>
<comment type="cofactor">
    <cofactor evidence="2">
        <name>Mn(2+)</name>
        <dbReference type="ChEBI" id="CHEBI:29035"/>
    </cofactor>
    <text evidence="2">For phosphodiesterase activity, probably binds 2 Mn(2+) per subunit.</text>
</comment>
<feature type="binding site" evidence="2">
    <location>
        <position position="430"/>
    </location>
    <ligand>
        <name>Mn(2+)</name>
        <dbReference type="ChEBI" id="CHEBI:29035"/>
        <label>2</label>
    </ligand>
</feature>
<comment type="similarity">
    <text evidence="1">Belongs to the GdpP/PdeA phosphodiesterase family.</text>
</comment>
<dbReference type="GO" id="GO:0005886">
    <property type="term" value="C:plasma membrane"/>
    <property type="evidence" value="ECO:0007669"/>
    <property type="project" value="UniProtKB-SubCell"/>
</dbReference>
<keyword evidence="3" id="KW-1133">Transmembrane helix</keyword>
<sequence>MDSKYKRLITPTKGYMIIIAVLVMVVMYQNILLGGFFLIIYILLLFYNIKSSKIRKDQWKEFIENFSYNLDSATRNTLLNLPLPMLILNNNGNIIWYNYSFSKILDGKDVLEMNIKNIIKEFDINKINNNEKYNLENLKIFNGYYNIFINTLDTNSTLADESQKLILLYLSDVTEINTQLEYINKTKEVIMLIEVDNLDDVIKSTEEDKKPLLIAEIERAINSYAQNLSAMLKKYDYNKYILCIENQYIEKEMEKKFEILDVVKDINIGNKLMVTLSVGVGRNGESPLENGKFATSAKELALGRGGDQVVVKSGKNLDFYGGKTKEIEKRTKVKARVVSYVLLDLIKESNKVFIMGHINPDIDCIGSALGLYSIINTLNKECYIILEDINTSIKTLMDKIKEEQIYNNVFINSNKSIEKIDENSLLIIVDVHNKGHVQNIKVVEKSKKLVIIDHHRKSTDYIEETLLSYIEPYASSTSELVTELIQYMVEKPVLKTIEAEALLAGICVDTKNFYFKTGVRTFEAASFLKGLGADTIHVKKLFSDDLNTHLKKYEIIKTAKVKDNIAIAVCPEDIRDTLLAAQAADELINIIGIYTSFVLVKIENDIYISARSLGEVNVQLILESLGGGGHMTMAGAKLKDMTMKEALIELQNSIDKYLSEGDEG</sequence>
<dbReference type="EMBL" id="FNGL01000005">
    <property type="protein sequence ID" value="SDL04064.1"/>
    <property type="molecule type" value="Genomic_DNA"/>
</dbReference>
<evidence type="ECO:0000313" key="6">
    <source>
        <dbReference type="EMBL" id="SDL04064.1"/>
    </source>
</evidence>
<feature type="binding site" evidence="2">
    <location>
        <position position="357"/>
    </location>
    <ligand>
        <name>Mn(2+)</name>
        <dbReference type="ChEBI" id="CHEBI:29035"/>
        <label>1</label>
    </ligand>
</feature>
<dbReference type="SUPFAM" id="SSF64182">
    <property type="entry name" value="DHH phosphoesterases"/>
    <property type="match status" value="1"/>
</dbReference>
<comment type="catalytic activity">
    <reaction evidence="1">
        <text>3',3'-c-di-AMP + H2O = 5'-O-phosphonoadenylyl-(3'-&gt;5')-adenosine + H(+)</text>
        <dbReference type="Rhea" id="RHEA:54420"/>
        <dbReference type="ChEBI" id="CHEBI:15377"/>
        <dbReference type="ChEBI" id="CHEBI:15378"/>
        <dbReference type="ChEBI" id="CHEBI:71500"/>
        <dbReference type="ChEBI" id="CHEBI:138171"/>
    </reaction>
</comment>
<dbReference type="InterPro" id="IPR001667">
    <property type="entry name" value="DDH_dom"/>
</dbReference>
<keyword evidence="3" id="KW-0812">Transmembrane</keyword>
<feature type="domain" description="DDH" evidence="4">
    <location>
        <begin position="351"/>
        <end position="506"/>
    </location>
</feature>
<evidence type="ECO:0000259" key="4">
    <source>
        <dbReference type="Pfam" id="PF01368"/>
    </source>
</evidence>
<evidence type="ECO:0000259" key="5">
    <source>
        <dbReference type="Pfam" id="PF02272"/>
    </source>
</evidence>
<dbReference type="InterPro" id="IPR014528">
    <property type="entry name" value="GdpP/PdeA"/>
</dbReference>
<dbReference type="STRING" id="1494.SAMN05216497_105112"/>
<dbReference type="Gene3D" id="3.10.310.30">
    <property type="match status" value="1"/>
</dbReference>
<keyword evidence="8" id="KW-1185">Reference proteome</keyword>
<keyword evidence="2" id="KW-0464">Manganese</keyword>
<protein>
    <recommendedName>
        <fullName evidence="1">Cyclic-di-AMP phosphodiesterase</fullName>
        <ecNumber evidence="1">3.1.4.-</ecNumber>
    </recommendedName>
</protein>
<organism evidence="7 9">
    <name type="scientific">Clostridium cochlearium</name>
    <dbReference type="NCBI Taxonomy" id="1494"/>
    <lineage>
        <taxon>Bacteria</taxon>
        <taxon>Bacillati</taxon>
        <taxon>Bacillota</taxon>
        <taxon>Clostridia</taxon>
        <taxon>Eubacteriales</taxon>
        <taxon>Clostridiaceae</taxon>
        <taxon>Clostridium</taxon>
    </lineage>
</organism>
<dbReference type="AlphaFoldDB" id="A0A240B420"/>
<dbReference type="GO" id="GO:0046872">
    <property type="term" value="F:metal ion binding"/>
    <property type="evidence" value="ECO:0007669"/>
    <property type="project" value="UniProtKB-KW"/>
</dbReference>
<feature type="binding site" evidence="2">
    <location>
        <position position="509"/>
    </location>
    <ligand>
        <name>Mn(2+)</name>
        <dbReference type="ChEBI" id="CHEBI:29035"/>
        <label>2</label>
    </ligand>
</feature>
<reference evidence="6 8" key="1">
    <citation type="submission" date="2016-10" db="EMBL/GenBank/DDBJ databases">
        <authorList>
            <person name="Varghese N."/>
            <person name="Submissions S."/>
        </authorList>
    </citation>
    <scope>NUCLEOTIDE SEQUENCE [LARGE SCALE GENOMIC DNA]</scope>
    <source>
        <strain evidence="6 8">NLAE-zl-C224</strain>
    </source>
</reference>
<feature type="transmembrane region" description="Helical" evidence="3">
    <location>
        <begin position="15"/>
        <end position="47"/>
    </location>
</feature>
<accession>A0A240B420</accession>
<dbReference type="PANTHER" id="PTHR47618:SF2">
    <property type="entry name" value="CYCLIC-DI-AMP PHOSPHODIESTERASE GDPP"/>
    <property type="match status" value="1"/>
</dbReference>
<reference evidence="7 9" key="2">
    <citation type="submission" date="2018-06" db="EMBL/GenBank/DDBJ databases">
        <authorList>
            <consortium name="Pathogen Informatics"/>
            <person name="Doyle S."/>
        </authorList>
    </citation>
    <scope>NUCLEOTIDE SEQUENCE [LARGE SCALE GENOMIC DNA]</scope>
    <source>
        <strain evidence="7 9">NCTC13028</strain>
    </source>
</reference>
<dbReference type="Pfam" id="PF01368">
    <property type="entry name" value="DHH"/>
    <property type="match status" value="1"/>
</dbReference>
<dbReference type="GO" id="GO:0016787">
    <property type="term" value="F:hydrolase activity"/>
    <property type="evidence" value="ECO:0007669"/>
    <property type="project" value="UniProtKB-UniRule"/>
</dbReference>
<feature type="binding site" evidence="2">
    <location>
        <position position="430"/>
    </location>
    <ligand>
        <name>Mn(2+)</name>
        <dbReference type="ChEBI" id="CHEBI:29035"/>
        <label>1</label>
    </ligand>
</feature>
<dbReference type="RefSeq" id="WP_089864624.1">
    <property type="nucleotide sequence ID" value="NZ_FNGL01000005.1"/>
</dbReference>
<evidence type="ECO:0000256" key="3">
    <source>
        <dbReference type="SAM" id="Phobius"/>
    </source>
</evidence>
<evidence type="ECO:0000313" key="9">
    <source>
        <dbReference type="Proteomes" id="UP000250223"/>
    </source>
</evidence>
<dbReference type="GeneID" id="70578337"/>
<dbReference type="InterPro" id="IPR051319">
    <property type="entry name" value="Oligoribo/pAp-PDE_c-di-AMP_PDE"/>
</dbReference>
<dbReference type="EC" id="3.1.4.-" evidence="1"/>
<feature type="binding site" evidence="2">
    <location>
        <position position="454"/>
    </location>
    <ligand>
        <name>Mn(2+)</name>
        <dbReference type="ChEBI" id="CHEBI:29035"/>
        <label>2</label>
    </ligand>
</feature>
<dbReference type="PIRSF" id="PIRSF026583">
    <property type="entry name" value="YybT"/>
    <property type="match status" value="1"/>
</dbReference>
<evidence type="ECO:0000256" key="1">
    <source>
        <dbReference type="PIRNR" id="PIRNR026583"/>
    </source>
</evidence>
<name>A0A240B420_CLOCO</name>
<keyword evidence="1 7" id="KW-0378">Hydrolase</keyword>
<dbReference type="InterPro" id="IPR038763">
    <property type="entry name" value="DHH_sf"/>
</dbReference>
<dbReference type="Proteomes" id="UP000198811">
    <property type="component" value="Unassembled WGS sequence"/>
</dbReference>
<dbReference type="OrthoDB" id="9759476at2"/>
<feature type="binding site" evidence="2">
    <location>
        <position position="363"/>
    </location>
    <ligand>
        <name>Mn(2+)</name>
        <dbReference type="ChEBI" id="CHEBI:29035"/>
        <label>2</label>
    </ligand>
</feature>
<keyword evidence="1 3" id="KW-0472">Membrane</keyword>
<dbReference type="Pfam" id="PF24898">
    <property type="entry name" value="GGDEF_GdpP"/>
    <property type="match status" value="1"/>
</dbReference>
<proteinExistence type="inferred from homology"/>
<feature type="binding site" evidence="2">
    <location>
        <position position="361"/>
    </location>
    <ligand>
        <name>Mn(2+)</name>
        <dbReference type="ChEBI" id="CHEBI:29035"/>
        <label>1</label>
    </ligand>
</feature>
<gene>
    <name evidence="7" type="primary">nrnA</name>
    <name evidence="7" type="ORF">NCTC13028_01300</name>
    <name evidence="6" type="ORF">SAMN05216497_105112</name>
</gene>
<dbReference type="Pfam" id="PF02272">
    <property type="entry name" value="DHHA1"/>
    <property type="match status" value="1"/>
</dbReference>
<dbReference type="FunFam" id="3.90.1640.10:FF:000002">
    <property type="entry name" value="Cyclic-di-AMP phosphodiesterase"/>
    <property type="match status" value="1"/>
</dbReference>
<dbReference type="Gene3D" id="3.90.1640.10">
    <property type="entry name" value="inorganic pyrophosphatase (n-terminal core)"/>
    <property type="match status" value="1"/>
</dbReference>
<dbReference type="Proteomes" id="UP000250223">
    <property type="component" value="Unassembled WGS sequence"/>
</dbReference>